<evidence type="ECO:0000256" key="1">
    <source>
        <dbReference type="ARBA" id="ARBA00022527"/>
    </source>
</evidence>
<keyword evidence="9" id="KW-1185">Reference proteome</keyword>
<sequence>MSLLKLSLQSIQSENDVDEFRFMLTEEKREKSLLRRHRSSNDTDEQLLQYLSKRASQFEECDDFFCNKGLTKIAESEDTIKKNESDHAPQVVSNENEKKDICERTIEPPDKEEESRISAPMIFNCQEDSDKEEEKSSNTYIPIKFFIEQKPDGTGPEAKPPIYRNINVIYEFKSRLKKGTYTLVNKYFSRTRKIDVAIKIIPKIGLPDIRFFKFVPREIDLAEDKKFSHPNIVKFIETYEVGLRIYIMMEYVDRGNLSEYIKARGRLDPVTYRTFFEHLINAVNYCLDYGICHRKLSTDNCLVTGNFVLKLCDFSYSRHIDDRDELLNTFCGVLGFTAPEILMCREYKPRMTEAWSCGVILFTMIYAAMPFDSSNFARLLKQVTKPIKYHWYCDTPMDAIMIMYQCISPISRRWDVRKILGHRWVTPPSTRGYENYMKCYKKRTRGPSFPVVRKKFIEIMELIKRDYDAYLNEKHEKMYQRTEEESSEQGISRQSRLCKLEQENR</sequence>
<evidence type="ECO:0000313" key="9">
    <source>
        <dbReference type="Proteomes" id="UP001152798"/>
    </source>
</evidence>
<dbReference type="PANTHER" id="PTHR24346">
    <property type="entry name" value="MAP/MICROTUBULE AFFINITY-REGULATING KINASE"/>
    <property type="match status" value="1"/>
</dbReference>
<accession>A0A9P0DZ42</accession>
<feature type="region of interest" description="Disordered" evidence="6">
    <location>
        <begin position="481"/>
        <end position="505"/>
    </location>
</feature>
<evidence type="ECO:0000256" key="3">
    <source>
        <dbReference type="ARBA" id="ARBA00022741"/>
    </source>
</evidence>
<dbReference type="PANTHER" id="PTHR24346:SF82">
    <property type="entry name" value="KP78A-RELATED"/>
    <property type="match status" value="1"/>
</dbReference>
<evidence type="ECO:0000259" key="7">
    <source>
        <dbReference type="PROSITE" id="PS50011"/>
    </source>
</evidence>
<feature type="domain" description="Protein kinase" evidence="7">
    <location>
        <begin position="170"/>
        <end position="425"/>
    </location>
</feature>
<name>A0A9P0DZ42_NEZVI</name>
<dbReference type="GO" id="GO:0005524">
    <property type="term" value="F:ATP binding"/>
    <property type="evidence" value="ECO:0007669"/>
    <property type="project" value="UniProtKB-KW"/>
</dbReference>
<dbReference type="Gene3D" id="1.10.510.10">
    <property type="entry name" value="Transferase(Phosphotransferase) domain 1"/>
    <property type="match status" value="1"/>
</dbReference>
<keyword evidence="2" id="KW-0808">Transferase</keyword>
<dbReference type="Pfam" id="PF00069">
    <property type="entry name" value="Pkinase"/>
    <property type="match status" value="1"/>
</dbReference>
<dbReference type="OrthoDB" id="504170at2759"/>
<keyword evidence="1" id="KW-0723">Serine/threonine-protein kinase</keyword>
<evidence type="ECO:0000256" key="6">
    <source>
        <dbReference type="SAM" id="MobiDB-lite"/>
    </source>
</evidence>
<dbReference type="SUPFAM" id="SSF56112">
    <property type="entry name" value="Protein kinase-like (PK-like)"/>
    <property type="match status" value="1"/>
</dbReference>
<dbReference type="GO" id="GO:0000226">
    <property type="term" value="P:microtubule cytoskeleton organization"/>
    <property type="evidence" value="ECO:0007669"/>
    <property type="project" value="TreeGrafter"/>
</dbReference>
<dbReference type="PROSITE" id="PS50011">
    <property type="entry name" value="PROTEIN_KINASE_DOM"/>
    <property type="match status" value="1"/>
</dbReference>
<organism evidence="8 9">
    <name type="scientific">Nezara viridula</name>
    <name type="common">Southern green stink bug</name>
    <name type="synonym">Cimex viridulus</name>
    <dbReference type="NCBI Taxonomy" id="85310"/>
    <lineage>
        <taxon>Eukaryota</taxon>
        <taxon>Metazoa</taxon>
        <taxon>Ecdysozoa</taxon>
        <taxon>Arthropoda</taxon>
        <taxon>Hexapoda</taxon>
        <taxon>Insecta</taxon>
        <taxon>Pterygota</taxon>
        <taxon>Neoptera</taxon>
        <taxon>Paraneoptera</taxon>
        <taxon>Hemiptera</taxon>
        <taxon>Heteroptera</taxon>
        <taxon>Panheteroptera</taxon>
        <taxon>Pentatomomorpha</taxon>
        <taxon>Pentatomoidea</taxon>
        <taxon>Pentatomidae</taxon>
        <taxon>Pentatominae</taxon>
        <taxon>Nezara</taxon>
    </lineage>
</organism>
<dbReference type="AlphaFoldDB" id="A0A9P0DZ42"/>
<gene>
    <name evidence="8" type="ORF">NEZAVI_LOCUS1903</name>
</gene>
<dbReference type="GO" id="GO:0005737">
    <property type="term" value="C:cytoplasm"/>
    <property type="evidence" value="ECO:0007669"/>
    <property type="project" value="TreeGrafter"/>
</dbReference>
<evidence type="ECO:0000256" key="4">
    <source>
        <dbReference type="ARBA" id="ARBA00022777"/>
    </source>
</evidence>
<dbReference type="GO" id="GO:0050321">
    <property type="term" value="F:tau-protein kinase activity"/>
    <property type="evidence" value="ECO:0007669"/>
    <property type="project" value="TreeGrafter"/>
</dbReference>
<keyword evidence="4" id="KW-0418">Kinase</keyword>
<protein>
    <recommendedName>
        <fullName evidence="7">Protein kinase domain-containing protein</fullName>
    </recommendedName>
</protein>
<proteinExistence type="predicted"/>
<keyword evidence="5" id="KW-0067">ATP-binding</keyword>
<dbReference type="InterPro" id="IPR000719">
    <property type="entry name" value="Prot_kinase_dom"/>
</dbReference>
<reference evidence="8" key="1">
    <citation type="submission" date="2022-01" db="EMBL/GenBank/DDBJ databases">
        <authorList>
            <person name="King R."/>
        </authorList>
    </citation>
    <scope>NUCLEOTIDE SEQUENCE</scope>
</reference>
<evidence type="ECO:0000313" key="8">
    <source>
        <dbReference type="EMBL" id="CAH1390759.1"/>
    </source>
</evidence>
<dbReference type="InterPro" id="IPR011009">
    <property type="entry name" value="Kinase-like_dom_sf"/>
</dbReference>
<dbReference type="GO" id="GO:0035556">
    <property type="term" value="P:intracellular signal transduction"/>
    <property type="evidence" value="ECO:0007669"/>
    <property type="project" value="TreeGrafter"/>
</dbReference>
<dbReference type="Proteomes" id="UP001152798">
    <property type="component" value="Chromosome 1"/>
</dbReference>
<dbReference type="EMBL" id="OV725077">
    <property type="protein sequence ID" value="CAH1390759.1"/>
    <property type="molecule type" value="Genomic_DNA"/>
</dbReference>
<evidence type="ECO:0000256" key="2">
    <source>
        <dbReference type="ARBA" id="ARBA00022679"/>
    </source>
</evidence>
<keyword evidence="3" id="KW-0547">Nucleotide-binding</keyword>
<evidence type="ECO:0000256" key="5">
    <source>
        <dbReference type="ARBA" id="ARBA00022840"/>
    </source>
</evidence>